<dbReference type="SUPFAM" id="SSF55785">
    <property type="entry name" value="PYP-like sensor domain (PAS domain)"/>
    <property type="match status" value="1"/>
</dbReference>
<evidence type="ECO:0000256" key="6">
    <source>
        <dbReference type="SAM" id="Coils"/>
    </source>
</evidence>
<evidence type="ECO:0000313" key="12">
    <source>
        <dbReference type="Proteomes" id="UP000757435"/>
    </source>
</evidence>
<gene>
    <name evidence="11" type="ORF">KME15_23315</name>
</gene>
<dbReference type="CDD" id="cd00082">
    <property type="entry name" value="HisKA"/>
    <property type="match status" value="1"/>
</dbReference>
<dbReference type="InterPro" id="IPR003661">
    <property type="entry name" value="HisK_dim/P_dom"/>
</dbReference>
<dbReference type="Pfam" id="PF02518">
    <property type="entry name" value="HATPase_c"/>
    <property type="match status" value="1"/>
</dbReference>
<dbReference type="SUPFAM" id="SSF47384">
    <property type="entry name" value="Homodimeric domain of signal transducing histidine kinase"/>
    <property type="match status" value="1"/>
</dbReference>
<reference evidence="11" key="1">
    <citation type="submission" date="2021-05" db="EMBL/GenBank/DDBJ databases">
        <authorList>
            <person name="Pietrasiak N."/>
            <person name="Ward R."/>
            <person name="Stajich J.E."/>
            <person name="Kurbessoian T."/>
        </authorList>
    </citation>
    <scope>NUCLEOTIDE SEQUENCE</scope>
    <source>
        <strain evidence="11">UHER 2000/2452</strain>
    </source>
</reference>
<dbReference type="Gene3D" id="3.30.565.10">
    <property type="entry name" value="Histidine kinase-like ATPase, C-terminal domain"/>
    <property type="match status" value="1"/>
</dbReference>
<dbReference type="Proteomes" id="UP000757435">
    <property type="component" value="Unassembled WGS sequence"/>
</dbReference>
<name>A0A951UQ68_9CYAN</name>
<reference evidence="11" key="2">
    <citation type="journal article" date="2022" name="Microbiol. Resour. Announc.">
        <title>Metagenome Sequencing to Explore Phylogenomics of Terrestrial Cyanobacteria.</title>
        <authorList>
            <person name="Ward R.D."/>
            <person name="Stajich J.E."/>
            <person name="Johansen J.R."/>
            <person name="Huntemann M."/>
            <person name="Clum A."/>
            <person name="Foster B."/>
            <person name="Foster B."/>
            <person name="Roux S."/>
            <person name="Palaniappan K."/>
            <person name="Varghese N."/>
            <person name="Mukherjee S."/>
            <person name="Reddy T.B.K."/>
            <person name="Daum C."/>
            <person name="Copeland A."/>
            <person name="Chen I.A."/>
            <person name="Ivanova N.N."/>
            <person name="Kyrpides N.C."/>
            <person name="Shapiro N."/>
            <person name="Eloe-Fadrosh E.A."/>
            <person name="Pietrasiak N."/>
        </authorList>
    </citation>
    <scope>NUCLEOTIDE SEQUENCE</scope>
    <source>
        <strain evidence="11">UHER 2000/2452</strain>
    </source>
</reference>
<comment type="caution">
    <text evidence="11">The sequence shown here is derived from an EMBL/GenBank/DDBJ whole genome shotgun (WGS) entry which is preliminary data.</text>
</comment>
<keyword evidence="6" id="KW-0175">Coiled coil</keyword>
<accession>A0A951UQ68</accession>
<dbReference type="AlphaFoldDB" id="A0A951UQ68"/>
<dbReference type="EC" id="2.7.13.3" evidence="2"/>
<dbReference type="PROSITE" id="PS50113">
    <property type="entry name" value="PAC"/>
    <property type="match status" value="1"/>
</dbReference>
<feature type="domain" description="Histidine kinase" evidence="8">
    <location>
        <begin position="194"/>
        <end position="464"/>
    </location>
</feature>
<dbReference type="InterPro" id="IPR005467">
    <property type="entry name" value="His_kinase_dom"/>
</dbReference>
<feature type="region of interest" description="Disordered" evidence="7">
    <location>
        <begin position="468"/>
        <end position="488"/>
    </location>
</feature>
<protein>
    <recommendedName>
        <fullName evidence="2">histidine kinase</fullName>
        <ecNumber evidence="2">2.7.13.3</ecNumber>
    </recommendedName>
</protein>
<evidence type="ECO:0000256" key="2">
    <source>
        <dbReference type="ARBA" id="ARBA00012438"/>
    </source>
</evidence>
<dbReference type="CDD" id="cd00130">
    <property type="entry name" value="PAS"/>
    <property type="match status" value="1"/>
</dbReference>
<dbReference type="PRINTS" id="PR00344">
    <property type="entry name" value="BCTRLSENSOR"/>
</dbReference>
<feature type="domain" description="PAS" evidence="9">
    <location>
        <begin position="17"/>
        <end position="53"/>
    </location>
</feature>
<evidence type="ECO:0000313" key="11">
    <source>
        <dbReference type="EMBL" id="MBW4661609.1"/>
    </source>
</evidence>
<dbReference type="NCBIfam" id="TIGR00229">
    <property type="entry name" value="sensory_box"/>
    <property type="match status" value="1"/>
</dbReference>
<dbReference type="SUPFAM" id="SSF55874">
    <property type="entry name" value="ATPase domain of HSP90 chaperone/DNA topoisomerase II/histidine kinase"/>
    <property type="match status" value="1"/>
</dbReference>
<dbReference type="InterPro" id="IPR004358">
    <property type="entry name" value="Sig_transdc_His_kin-like_C"/>
</dbReference>
<evidence type="ECO:0000256" key="4">
    <source>
        <dbReference type="ARBA" id="ARBA00022777"/>
    </source>
</evidence>
<sequence length="488" mass="54027">METVQQHAQQLAHSEAALQVLKSILDSMGEGVIVADQQSKLLFVNPAAEQILGDRHVLLQSEGREEPLESLLQPDRITPYAIADLPLIRAIRGESVDATEMYVCPILEAQGTEGIWLRVTARPIRGENGSLRGGVAVFHNITAIKTTEDALRQSEARSRQQTQTLEQTLRELQQTQAQLVQTEKMSSLGQLVAGVAHEINNPVNFIHGNIFPAEQYIQDLLALIDLYQQHYPDPVAEIQAETERIDLPFVAEDLPKLLQSLKMGADRIRQIVRSLRNFSRHDESDMKPVDIHEGIDSTLMILRDRLKSKSELPSIVVCKSYGALPSVECYAGQLNQVFMNILSNAIDALEMGVGRRSLAATSADKTSADVTRYPHSATPTIQIQTEKRDSRVIIRIADNAGGMPEDVRTRLFDPFFTTKPIGKGTGLGLYISYQIVVDRHGGTLTCRSEPEQGTEFCIEIPILPASSDRKSHLSEPDISAPFTFSHNG</sequence>
<dbReference type="Gene3D" id="3.30.450.20">
    <property type="entry name" value="PAS domain"/>
    <property type="match status" value="1"/>
</dbReference>
<evidence type="ECO:0000259" key="8">
    <source>
        <dbReference type="PROSITE" id="PS50109"/>
    </source>
</evidence>
<dbReference type="GO" id="GO:0000155">
    <property type="term" value="F:phosphorelay sensor kinase activity"/>
    <property type="evidence" value="ECO:0007669"/>
    <property type="project" value="InterPro"/>
</dbReference>
<keyword evidence="4" id="KW-0418">Kinase</keyword>
<feature type="domain" description="PAC" evidence="10">
    <location>
        <begin position="97"/>
        <end position="153"/>
    </location>
</feature>
<dbReference type="InterPro" id="IPR000014">
    <property type="entry name" value="PAS"/>
</dbReference>
<comment type="catalytic activity">
    <reaction evidence="1">
        <text>ATP + protein L-histidine = ADP + protein N-phospho-L-histidine.</text>
        <dbReference type="EC" id="2.7.13.3"/>
    </reaction>
</comment>
<feature type="coiled-coil region" evidence="6">
    <location>
        <begin position="151"/>
        <end position="185"/>
    </location>
</feature>
<evidence type="ECO:0000256" key="5">
    <source>
        <dbReference type="ARBA" id="ARBA00023012"/>
    </source>
</evidence>
<proteinExistence type="predicted"/>
<dbReference type="PROSITE" id="PS50109">
    <property type="entry name" value="HIS_KIN"/>
    <property type="match status" value="1"/>
</dbReference>
<dbReference type="PROSITE" id="PS50112">
    <property type="entry name" value="PAS"/>
    <property type="match status" value="1"/>
</dbReference>
<dbReference type="PANTHER" id="PTHR43065:SF50">
    <property type="entry name" value="HISTIDINE KINASE"/>
    <property type="match status" value="1"/>
</dbReference>
<dbReference type="InterPro" id="IPR000700">
    <property type="entry name" value="PAS-assoc_C"/>
</dbReference>
<dbReference type="InterPro" id="IPR036097">
    <property type="entry name" value="HisK_dim/P_sf"/>
</dbReference>
<evidence type="ECO:0000256" key="3">
    <source>
        <dbReference type="ARBA" id="ARBA00022553"/>
    </source>
</evidence>
<evidence type="ECO:0000256" key="7">
    <source>
        <dbReference type="SAM" id="MobiDB-lite"/>
    </source>
</evidence>
<dbReference type="PANTHER" id="PTHR43065">
    <property type="entry name" value="SENSOR HISTIDINE KINASE"/>
    <property type="match status" value="1"/>
</dbReference>
<dbReference type="InterPro" id="IPR036890">
    <property type="entry name" value="HATPase_C_sf"/>
</dbReference>
<keyword evidence="3" id="KW-0597">Phosphoprotein</keyword>
<dbReference type="Gene3D" id="1.10.287.130">
    <property type="match status" value="1"/>
</dbReference>
<evidence type="ECO:0000256" key="1">
    <source>
        <dbReference type="ARBA" id="ARBA00000085"/>
    </source>
</evidence>
<evidence type="ECO:0000259" key="10">
    <source>
        <dbReference type="PROSITE" id="PS50113"/>
    </source>
</evidence>
<evidence type="ECO:0000259" key="9">
    <source>
        <dbReference type="PROSITE" id="PS50112"/>
    </source>
</evidence>
<keyword evidence="4" id="KW-0808">Transferase</keyword>
<dbReference type="Pfam" id="PF13188">
    <property type="entry name" value="PAS_8"/>
    <property type="match status" value="1"/>
</dbReference>
<organism evidence="11 12">
    <name type="scientific">Drouetiella hepatica Uher 2000/2452</name>
    <dbReference type="NCBI Taxonomy" id="904376"/>
    <lineage>
        <taxon>Bacteria</taxon>
        <taxon>Bacillati</taxon>
        <taxon>Cyanobacteriota</taxon>
        <taxon>Cyanophyceae</taxon>
        <taxon>Oculatellales</taxon>
        <taxon>Oculatellaceae</taxon>
        <taxon>Drouetiella</taxon>
    </lineage>
</organism>
<dbReference type="SMART" id="SM00387">
    <property type="entry name" value="HATPase_c"/>
    <property type="match status" value="1"/>
</dbReference>
<dbReference type="InterPro" id="IPR003594">
    <property type="entry name" value="HATPase_dom"/>
</dbReference>
<dbReference type="SMART" id="SM00091">
    <property type="entry name" value="PAS"/>
    <property type="match status" value="1"/>
</dbReference>
<dbReference type="InterPro" id="IPR035965">
    <property type="entry name" value="PAS-like_dom_sf"/>
</dbReference>
<dbReference type="EMBL" id="JAHHHD010000041">
    <property type="protein sequence ID" value="MBW4661609.1"/>
    <property type="molecule type" value="Genomic_DNA"/>
</dbReference>
<keyword evidence="5" id="KW-0902">Two-component regulatory system</keyword>